<dbReference type="EMBL" id="KB468146">
    <property type="protein sequence ID" value="PCH43512.1"/>
    <property type="molecule type" value="Genomic_DNA"/>
</dbReference>
<dbReference type="OMA" id="PVHERTW"/>
<sequence length="404" mass="46810">MQVPDNAVTSPRAHILCDHGLIEHILGSLYDLNTLAATIQILERATASPLSAARRVAQVTLVCRRGEIPQIPAVSVQECMEKPITRNEAEVIVEQAQIVQEIEDNFSWCHKDRRSRFSQLTKAEAKQFHTALYHFWVYCQIYENNVEYSNEVVEKLTREREEFLESLELNEMLDVRRILVHLEIIVGATINRRIDIDIVVRYGSTLYVRAGYVYSFQGPQVVWENFKSNTMCHVSELRRTLFYDAAARVFVERTRGLYVGPECPIIHAVNGVDDRCSYCQEVFGVELWGPEDWPMLRALIGPYMLGKMLPGQLPKSYEPLQISEYIDGLRVGNHVRADPIPYEQLMVELIEREKLRCMLRTEDGPDVDVTPGSWSTDGRYCIQCIADLFRRQLWRWWLERKQQG</sequence>
<dbReference type="AlphaFoldDB" id="A0A2H3JMU2"/>
<reference evidence="1 2" key="1">
    <citation type="journal article" date="2012" name="Science">
        <title>The Paleozoic origin of enzymatic lignin decomposition reconstructed from 31 fungal genomes.</title>
        <authorList>
            <person name="Floudas D."/>
            <person name="Binder M."/>
            <person name="Riley R."/>
            <person name="Barry K."/>
            <person name="Blanchette R.A."/>
            <person name="Henrissat B."/>
            <person name="Martinez A.T."/>
            <person name="Otillar R."/>
            <person name="Spatafora J.W."/>
            <person name="Yadav J.S."/>
            <person name="Aerts A."/>
            <person name="Benoit I."/>
            <person name="Boyd A."/>
            <person name="Carlson A."/>
            <person name="Copeland A."/>
            <person name="Coutinho P.M."/>
            <person name="de Vries R.P."/>
            <person name="Ferreira P."/>
            <person name="Findley K."/>
            <person name="Foster B."/>
            <person name="Gaskell J."/>
            <person name="Glotzer D."/>
            <person name="Gorecki P."/>
            <person name="Heitman J."/>
            <person name="Hesse C."/>
            <person name="Hori C."/>
            <person name="Igarashi K."/>
            <person name="Jurgens J.A."/>
            <person name="Kallen N."/>
            <person name="Kersten P."/>
            <person name="Kohler A."/>
            <person name="Kuees U."/>
            <person name="Kumar T.K.A."/>
            <person name="Kuo A."/>
            <person name="LaButti K."/>
            <person name="Larrondo L.F."/>
            <person name="Lindquist E."/>
            <person name="Ling A."/>
            <person name="Lombard V."/>
            <person name="Lucas S."/>
            <person name="Lundell T."/>
            <person name="Martin R."/>
            <person name="McLaughlin D.J."/>
            <person name="Morgenstern I."/>
            <person name="Morin E."/>
            <person name="Murat C."/>
            <person name="Nagy L.G."/>
            <person name="Nolan M."/>
            <person name="Ohm R.A."/>
            <person name="Patyshakuliyeva A."/>
            <person name="Rokas A."/>
            <person name="Ruiz-Duenas F.J."/>
            <person name="Sabat G."/>
            <person name="Salamov A."/>
            <person name="Samejima M."/>
            <person name="Schmutz J."/>
            <person name="Slot J.C."/>
            <person name="St John F."/>
            <person name="Stenlid J."/>
            <person name="Sun H."/>
            <person name="Sun S."/>
            <person name="Syed K."/>
            <person name="Tsang A."/>
            <person name="Wiebenga A."/>
            <person name="Young D."/>
            <person name="Pisabarro A."/>
            <person name="Eastwood D.C."/>
            <person name="Martin F."/>
            <person name="Cullen D."/>
            <person name="Grigoriev I.V."/>
            <person name="Hibbett D.S."/>
        </authorList>
    </citation>
    <scope>NUCLEOTIDE SEQUENCE [LARGE SCALE GENOMIC DNA]</scope>
    <source>
        <strain evidence="1 2">MD-104</strain>
    </source>
</reference>
<proteinExistence type="predicted"/>
<dbReference type="STRING" id="742152.A0A2H3JMU2"/>
<organism evidence="1 2">
    <name type="scientific">Wolfiporia cocos (strain MD-104)</name>
    <name type="common">Brown rot fungus</name>
    <dbReference type="NCBI Taxonomy" id="742152"/>
    <lineage>
        <taxon>Eukaryota</taxon>
        <taxon>Fungi</taxon>
        <taxon>Dikarya</taxon>
        <taxon>Basidiomycota</taxon>
        <taxon>Agaricomycotina</taxon>
        <taxon>Agaricomycetes</taxon>
        <taxon>Polyporales</taxon>
        <taxon>Phaeolaceae</taxon>
        <taxon>Wolfiporia</taxon>
    </lineage>
</organism>
<keyword evidence="2" id="KW-1185">Reference proteome</keyword>
<evidence type="ECO:0000313" key="1">
    <source>
        <dbReference type="EMBL" id="PCH43512.1"/>
    </source>
</evidence>
<name>A0A2H3JMU2_WOLCO</name>
<dbReference type="Proteomes" id="UP000218811">
    <property type="component" value="Unassembled WGS sequence"/>
</dbReference>
<accession>A0A2H3JMU2</accession>
<dbReference type="OrthoDB" id="2745518at2759"/>
<evidence type="ECO:0000313" key="2">
    <source>
        <dbReference type="Proteomes" id="UP000218811"/>
    </source>
</evidence>
<gene>
    <name evidence="1" type="ORF">WOLCODRAFT_164501</name>
</gene>
<protein>
    <submittedName>
        <fullName evidence="1">Uncharacterized protein</fullName>
    </submittedName>
</protein>